<dbReference type="InterPro" id="IPR038573">
    <property type="entry name" value="BrnT_sf"/>
</dbReference>
<dbReference type="OrthoDB" id="839663at2"/>
<protein>
    <submittedName>
        <fullName evidence="1">BrnT family toxin</fullName>
    </submittedName>
</protein>
<keyword evidence="2" id="KW-1185">Reference proteome</keyword>
<dbReference type="EMBL" id="CP036532">
    <property type="protein sequence ID" value="QBK32395.1"/>
    <property type="molecule type" value="Genomic_DNA"/>
</dbReference>
<evidence type="ECO:0000313" key="1">
    <source>
        <dbReference type="EMBL" id="QBK32395.1"/>
    </source>
</evidence>
<dbReference type="InterPro" id="IPR007460">
    <property type="entry name" value="BrnT_toxin"/>
</dbReference>
<name>A0A4P6V509_9HYPH</name>
<organism evidence="1 2">
    <name type="scientific">Roseitalea porphyridii</name>
    <dbReference type="NCBI Taxonomy" id="1852022"/>
    <lineage>
        <taxon>Bacteria</taxon>
        <taxon>Pseudomonadati</taxon>
        <taxon>Pseudomonadota</taxon>
        <taxon>Alphaproteobacteria</taxon>
        <taxon>Hyphomicrobiales</taxon>
        <taxon>Ahrensiaceae</taxon>
        <taxon>Roseitalea</taxon>
    </lineage>
</organism>
<gene>
    <name evidence="1" type="ORF">E0E05_13320</name>
</gene>
<dbReference type="AlphaFoldDB" id="A0A4P6V509"/>
<dbReference type="Proteomes" id="UP000293719">
    <property type="component" value="Chromosome"/>
</dbReference>
<dbReference type="Gene3D" id="3.10.450.530">
    <property type="entry name" value="Ribonuclease toxin, BrnT, of type II toxin-antitoxin system"/>
    <property type="match status" value="1"/>
</dbReference>
<reference evidence="1 2" key="1">
    <citation type="journal article" date="2017" name="Int. J. Syst. Evol. Microbiol.">
        <title>Roseitalea porphyridii gen. nov., sp. nov., isolated from a red alga, and reclassification of Hoeflea suaedae Chung et al. 2013 as Pseudohoeflea suaedae gen. nov., comb. nov.</title>
        <authorList>
            <person name="Hyeon J.W."/>
            <person name="Jeong S.E."/>
            <person name="Baek K."/>
            <person name="Jeon C.O."/>
        </authorList>
    </citation>
    <scope>NUCLEOTIDE SEQUENCE [LARGE SCALE GENOMIC DNA]</scope>
    <source>
        <strain evidence="1 2">MA7-20</strain>
    </source>
</reference>
<evidence type="ECO:0000313" key="2">
    <source>
        <dbReference type="Proteomes" id="UP000293719"/>
    </source>
</evidence>
<dbReference type="Pfam" id="PF04365">
    <property type="entry name" value="BrnT_toxin"/>
    <property type="match status" value="1"/>
</dbReference>
<accession>A0A4P6V509</accession>
<proteinExistence type="predicted"/>
<dbReference type="KEGG" id="rpod:E0E05_13320"/>
<sequence>MNVAGEDGATRRNRAEHRVDFTEVERFDFEDALEIDVADTVADGEVRRAALGFIGNRLHMLVYVELGDRIRVISLRRATRRERLRYERHHIG</sequence>